<feature type="compositionally biased region" description="Polar residues" evidence="1">
    <location>
        <begin position="29"/>
        <end position="38"/>
    </location>
</feature>
<feature type="compositionally biased region" description="Basic and acidic residues" evidence="1">
    <location>
        <begin position="39"/>
        <end position="50"/>
    </location>
</feature>
<evidence type="ECO:0000256" key="1">
    <source>
        <dbReference type="SAM" id="MobiDB-lite"/>
    </source>
</evidence>
<proteinExistence type="predicted"/>
<accession>A0A699VVL9</accession>
<protein>
    <submittedName>
        <fullName evidence="2">Uncharacterized protein</fullName>
    </submittedName>
</protein>
<feature type="non-terminal residue" evidence="2">
    <location>
        <position position="94"/>
    </location>
</feature>
<reference evidence="2" key="1">
    <citation type="journal article" date="2019" name="Sci. Rep.">
        <title>Draft genome of Tanacetum cinerariifolium, the natural source of mosquito coil.</title>
        <authorList>
            <person name="Yamashiro T."/>
            <person name="Shiraishi A."/>
            <person name="Satake H."/>
            <person name="Nakayama K."/>
        </authorList>
    </citation>
    <scope>NUCLEOTIDE SEQUENCE</scope>
</reference>
<sequence length="94" mass="10967">TTPIEPTDLQRTKAEQLKIVLKRSRQETRISQQSASDTETGKGGDEVRESEGEEEEETSEEEEVVLTRFLEHLKIVRRKAMMRRSRNQGLVRRQ</sequence>
<gene>
    <name evidence="2" type="ORF">Tci_910389</name>
</gene>
<feature type="non-terminal residue" evidence="2">
    <location>
        <position position="1"/>
    </location>
</feature>
<name>A0A699VVL9_TANCI</name>
<organism evidence="2">
    <name type="scientific">Tanacetum cinerariifolium</name>
    <name type="common">Dalmatian daisy</name>
    <name type="synonym">Chrysanthemum cinerariifolium</name>
    <dbReference type="NCBI Taxonomy" id="118510"/>
    <lineage>
        <taxon>Eukaryota</taxon>
        <taxon>Viridiplantae</taxon>
        <taxon>Streptophyta</taxon>
        <taxon>Embryophyta</taxon>
        <taxon>Tracheophyta</taxon>
        <taxon>Spermatophyta</taxon>
        <taxon>Magnoliopsida</taxon>
        <taxon>eudicotyledons</taxon>
        <taxon>Gunneridae</taxon>
        <taxon>Pentapetalae</taxon>
        <taxon>asterids</taxon>
        <taxon>campanulids</taxon>
        <taxon>Asterales</taxon>
        <taxon>Asteraceae</taxon>
        <taxon>Asteroideae</taxon>
        <taxon>Anthemideae</taxon>
        <taxon>Anthemidinae</taxon>
        <taxon>Tanacetum</taxon>
    </lineage>
</organism>
<dbReference type="EMBL" id="BKCJ011500222">
    <property type="protein sequence ID" value="GFD38420.1"/>
    <property type="molecule type" value="Genomic_DNA"/>
</dbReference>
<comment type="caution">
    <text evidence="2">The sequence shown here is derived from an EMBL/GenBank/DDBJ whole genome shotgun (WGS) entry which is preliminary data.</text>
</comment>
<dbReference type="AlphaFoldDB" id="A0A699VVL9"/>
<feature type="region of interest" description="Disordered" evidence="1">
    <location>
        <begin position="23"/>
        <end position="63"/>
    </location>
</feature>
<feature type="compositionally biased region" description="Acidic residues" evidence="1">
    <location>
        <begin position="51"/>
        <end position="63"/>
    </location>
</feature>
<evidence type="ECO:0000313" key="2">
    <source>
        <dbReference type="EMBL" id="GFD38420.1"/>
    </source>
</evidence>